<gene>
    <name evidence="1" type="ORF">ATZ33_13780</name>
    <name evidence="2" type="ORF">RV15_GL001845</name>
</gene>
<keyword evidence="3" id="KW-1185">Reference proteome</keyword>
<reference evidence="1 3" key="2">
    <citation type="submission" date="2015-12" db="EMBL/GenBank/DDBJ databases">
        <authorList>
            <person name="Lauer A."/>
            <person name="Humrighouse B."/>
            <person name="Loparev V."/>
            <person name="Shewmaker P.L."/>
            <person name="Whitney A.M."/>
            <person name="McLaughlin R.W."/>
        </authorList>
    </citation>
    <scope>NUCLEOTIDE SEQUENCE [LARGE SCALE GENOMIC DNA]</scope>
    <source>
        <strain evidence="1 3">LMG 23085</strain>
    </source>
</reference>
<dbReference type="EMBL" id="JXLC01000026">
    <property type="protein sequence ID" value="OJG88186.1"/>
    <property type="molecule type" value="Genomic_DNA"/>
</dbReference>
<protein>
    <submittedName>
        <fullName evidence="2">Uncharacterized protein</fullName>
    </submittedName>
</protein>
<reference evidence="2 4" key="1">
    <citation type="submission" date="2014-12" db="EMBL/GenBank/DDBJ databases">
        <title>Draft genome sequences of 29 type strains of Enterococci.</title>
        <authorList>
            <person name="Zhong Z."/>
            <person name="Sun Z."/>
            <person name="Liu W."/>
            <person name="Zhang W."/>
            <person name="Zhang H."/>
        </authorList>
    </citation>
    <scope>NUCLEOTIDE SEQUENCE [LARGE SCALE GENOMIC DNA]</scope>
    <source>
        <strain evidence="2 4">DSM 22801</strain>
    </source>
</reference>
<evidence type="ECO:0000313" key="1">
    <source>
        <dbReference type="EMBL" id="ALS02417.1"/>
    </source>
</evidence>
<dbReference type="KEGG" id="ess:ATZ33_13780"/>
<sequence length="80" mass="8744">MRIDTAVKPQWINPKTGALEGQSVVNAMYKVKIPKGTVIYEGPVGLQDGLYAGGLEQTQIFVSEPWKIKGVEVISESILK</sequence>
<dbReference type="Proteomes" id="UP000183039">
    <property type="component" value="Unassembled WGS sequence"/>
</dbReference>
<dbReference type="OrthoDB" id="2234799at2"/>
<dbReference type="RefSeq" id="WP_071878832.1">
    <property type="nucleotide sequence ID" value="NZ_JXLC01000026.1"/>
</dbReference>
<organism evidence="2 4">
    <name type="scientific">Enterococcus silesiacus</name>
    <dbReference type="NCBI Taxonomy" id="332949"/>
    <lineage>
        <taxon>Bacteria</taxon>
        <taxon>Bacillati</taxon>
        <taxon>Bacillota</taxon>
        <taxon>Bacilli</taxon>
        <taxon>Lactobacillales</taxon>
        <taxon>Enterococcaceae</taxon>
        <taxon>Enterococcus</taxon>
    </lineage>
</organism>
<dbReference type="Proteomes" id="UP000065511">
    <property type="component" value="Chromosome"/>
</dbReference>
<evidence type="ECO:0000313" key="4">
    <source>
        <dbReference type="Proteomes" id="UP000183039"/>
    </source>
</evidence>
<evidence type="ECO:0000313" key="2">
    <source>
        <dbReference type="EMBL" id="OJG88186.1"/>
    </source>
</evidence>
<proteinExistence type="predicted"/>
<dbReference type="EMBL" id="CP013614">
    <property type="protein sequence ID" value="ALS02417.1"/>
    <property type="molecule type" value="Genomic_DNA"/>
</dbReference>
<dbReference type="AlphaFoldDB" id="A0A0S3KDM5"/>
<name>A0A0S3KDM5_9ENTE</name>
<evidence type="ECO:0000313" key="3">
    <source>
        <dbReference type="Proteomes" id="UP000065511"/>
    </source>
</evidence>
<accession>A0A0S3KDM5</accession>